<keyword evidence="2" id="KW-0812">Transmembrane</keyword>
<feature type="region of interest" description="Disordered" evidence="1">
    <location>
        <begin position="765"/>
        <end position="804"/>
    </location>
</feature>
<feature type="region of interest" description="Disordered" evidence="1">
    <location>
        <begin position="826"/>
        <end position="868"/>
    </location>
</feature>
<feature type="region of interest" description="Disordered" evidence="1">
    <location>
        <begin position="685"/>
        <end position="753"/>
    </location>
</feature>
<proteinExistence type="predicted"/>
<dbReference type="Proteomes" id="UP000544107">
    <property type="component" value="Unassembled WGS sequence"/>
</dbReference>
<reference evidence="3 4" key="1">
    <citation type="submission" date="2020-08" db="EMBL/GenBank/DDBJ databases">
        <title>Genomic Encyclopedia of Type Strains, Phase IV (KMG-IV): sequencing the most valuable type-strain genomes for metagenomic binning, comparative biology and taxonomic classification.</title>
        <authorList>
            <person name="Goeker M."/>
        </authorList>
    </citation>
    <scope>NUCLEOTIDE SEQUENCE [LARGE SCALE GENOMIC DNA]</scope>
    <source>
        <strain evidence="3 4">DSM 100021</strain>
    </source>
</reference>
<dbReference type="NCBIfam" id="TIGR02302">
    <property type="entry name" value="aProt_lowcomp"/>
    <property type="match status" value="1"/>
</dbReference>
<feature type="region of interest" description="Disordered" evidence="1">
    <location>
        <begin position="631"/>
        <end position="650"/>
    </location>
</feature>
<dbReference type="InterPro" id="IPR012683">
    <property type="entry name" value="CHP02302_TM"/>
</dbReference>
<feature type="compositionally biased region" description="Polar residues" evidence="1">
    <location>
        <begin position="631"/>
        <end position="645"/>
    </location>
</feature>
<dbReference type="AlphaFoldDB" id="A0A7W6MVK4"/>
<evidence type="ECO:0000256" key="2">
    <source>
        <dbReference type="SAM" id="Phobius"/>
    </source>
</evidence>
<protein>
    <submittedName>
        <fullName evidence="3">Uncharacterized protein (TIGR02302 family)</fullName>
    </submittedName>
</protein>
<feature type="transmembrane region" description="Helical" evidence="2">
    <location>
        <begin position="37"/>
        <end position="60"/>
    </location>
</feature>
<feature type="region of interest" description="Disordered" evidence="1">
    <location>
        <begin position="266"/>
        <end position="301"/>
    </location>
</feature>
<gene>
    <name evidence="3" type="ORF">GGQ71_003571</name>
</gene>
<keyword evidence="2" id="KW-0472">Membrane</keyword>
<feature type="compositionally biased region" description="Low complexity" evidence="1">
    <location>
        <begin position="740"/>
        <end position="753"/>
    </location>
</feature>
<comment type="caution">
    <text evidence="3">The sequence shown here is derived from an EMBL/GenBank/DDBJ whole genome shotgun (WGS) entry which is preliminary data.</text>
</comment>
<keyword evidence="2" id="KW-1133">Transmembrane helix</keyword>
<name>A0A7W6MVK4_9HYPH</name>
<organism evidence="3 4">
    <name type="scientific">Allorhizobium taibaishanense</name>
    <dbReference type="NCBI Taxonomy" id="887144"/>
    <lineage>
        <taxon>Bacteria</taxon>
        <taxon>Pseudomonadati</taxon>
        <taxon>Pseudomonadota</taxon>
        <taxon>Alphaproteobacteria</taxon>
        <taxon>Hyphomicrobiales</taxon>
        <taxon>Rhizobiaceae</taxon>
        <taxon>Rhizobium/Agrobacterium group</taxon>
        <taxon>Allorhizobium</taxon>
    </lineage>
</organism>
<dbReference type="Pfam" id="PF13779">
    <property type="entry name" value="DUF4175"/>
    <property type="match status" value="1"/>
</dbReference>
<accession>A0A7W6MVK4</accession>
<evidence type="ECO:0000313" key="4">
    <source>
        <dbReference type="Proteomes" id="UP000544107"/>
    </source>
</evidence>
<dbReference type="RefSeq" id="WP_139310753.1">
    <property type="nucleotide sequence ID" value="NZ_JACIED010000004.1"/>
</dbReference>
<dbReference type="OrthoDB" id="8477685at2"/>
<sequence>MTASGPQEHSPLNGDRKLARRLAVNRFTAKLVLFSERLLPCLVLPASLAAVFLSFAWLGFFREIPDILRWALVLLLAFGFLASLLPFGRLRWPQVPEADRLLEERNRLAHQPIGIQTEQPAFDTPIARALWQEHQRRMAARIATLDPGPPKPDIAAFDSHGLRALPALMLVIAFAYSGSNGAGRLSDAFLLQGSQDQAPSLRVDAWITPPAYTGKPPVFLTSRNGEASQAISVPAQSVVTVRLTGSTDNEKTSFRPASGGLAVALQQAKAEPQGPAPGTPATAEPPKAPAPDVPTDQRTDARSLTLALSESGTLDLGGRQWPVKVIPDHAPTIAFDGVPKRAVNGALEIGFTAKDDYGVTEAHAEIVPVEAATDAKPLYPLPEFKLDLPSRNTRDIKSLASRNLTEHPLTGKKVRITLVARDGLGQEGRSAPHEMVLPTHNFSQPLAAAVAEQRQIFALDMRQMPRAIAFNEALTLRADETIPQLSHYLAISSAHARMQLASTPDAMKDTADYLWEIALGIDDGDLSLAEKKLSDAQQKLSDALARNAPDAEVKKLMDDVRQAMQEYMKALAERQQPQNGQQNQQSAQKVLTQRDLENMMNQIENLARSGNKDAARQMLQDMQRMMNNLQAGRPQRSNPQQQQETSEARKQIDKLGQIMQDQQKLMDKTFGLNQALQNRMQMDDELQPQDDDGMMQQDPQAGPSPDEDQDNPGKKQGRNQAEQKKGEGDQNLPPDQMTTDQLKQALKQLRQQQDALGKQLKGVQDGLGKLGIKPGDNFGQAGREMQGAGEALGKSEGDRAVEGQGRALEALRQGARDMMNQMMQAMQRGQGQGQGQGMAEGNQAGRDPLGRPRSTMGPDFGERVKIPDEIDVQRAREILDAIRNKLGNNASPEVERRYLERLLDL</sequence>
<evidence type="ECO:0000256" key="1">
    <source>
        <dbReference type="SAM" id="MobiDB-lite"/>
    </source>
</evidence>
<evidence type="ECO:0000313" key="3">
    <source>
        <dbReference type="EMBL" id="MBB4009289.1"/>
    </source>
</evidence>
<dbReference type="EMBL" id="JACIED010000004">
    <property type="protein sequence ID" value="MBB4009289.1"/>
    <property type="molecule type" value="Genomic_DNA"/>
</dbReference>
<feature type="transmembrane region" description="Helical" evidence="2">
    <location>
        <begin position="67"/>
        <end position="87"/>
    </location>
</feature>